<dbReference type="AlphaFoldDB" id="A0A1G4G9X0"/>
<name>A0A1G4G9X0_9BACT</name>
<protein>
    <submittedName>
        <fullName evidence="2">Uncharacterized protein</fullName>
    </submittedName>
</protein>
<keyword evidence="1" id="KW-1133">Transmembrane helix</keyword>
<proteinExistence type="predicted"/>
<accession>A0A1G4G9X0</accession>
<evidence type="ECO:0000313" key="3">
    <source>
        <dbReference type="Proteomes" id="UP000178485"/>
    </source>
</evidence>
<organism evidence="2 3">
    <name type="scientific">Petrimonas mucosa</name>
    <dbReference type="NCBI Taxonomy" id="1642646"/>
    <lineage>
        <taxon>Bacteria</taxon>
        <taxon>Pseudomonadati</taxon>
        <taxon>Bacteroidota</taxon>
        <taxon>Bacteroidia</taxon>
        <taxon>Bacteroidales</taxon>
        <taxon>Dysgonomonadaceae</taxon>
        <taxon>Petrimonas</taxon>
    </lineage>
</organism>
<dbReference type="STRING" id="1642646.ING2E5A_2547"/>
<dbReference type="EMBL" id="LT608328">
    <property type="protein sequence ID" value="SCM59343.1"/>
    <property type="molecule type" value="Genomic_DNA"/>
</dbReference>
<keyword evidence="3" id="KW-1185">Reference proteome</keyword>
<feature type="transmembrane region" description="Helical" evidence="1">
    <location>
        <begin position="157"/>
        <end position="180"/>
    </location>
</feature>
<keyword evidence="1" id="KW-0472">Membrane</keyword>
<gene>
    <name evidence="2" type="ORF">ING2E5A_2547</name>
</gene>
<evidence type="ECO:0000256" key="1">
    <source>
        <dbReference type="SAM" id="Phobius"/>
    </source>
</evidence>
<dbReference type="KEGG" id="pmuc:ING2E5A_2547"/>
<reference evidence="2 3" key="1">
    <citation type="submission" date="2016-08" db="EMBL/GenBank/DDBJ databases">
        <authorList>
            <person name="Seilhamer J.J."/>
        </authorList>
    </citation>
    <scope>NUCLEOTIDE SEQUENCE [LARGE SCALE GENOMIC DNA]</scope>
    <source>
        <strain evidence="2">ING2-E5A</strain>
    </source>
</reference>
<dbReference type="Proteomes" id="UP000178485">
    <property type="component" value="Chromosome i"/>
</dbReference>
<keyword evidence="1" id="KW-0812">Transmembrane</keyword>
<evidence type="ECO:0000313" key="2">
    <source>
        <dbReference type="EMBL" id="SCM59343.1"/>
    </source>
</evidence>
<sequence length="184" mass="20631">MFIILLKLQPETASITVIFFQVSDYRINACTLAEVLSLFILSIRTQCFLKGFGDVDECIPDFTSSTVTPFEDTVSEFSFRQLLHLFNSLVQCVPVKFISKTQGTCNYTGTGSCDGYLVFKLVQFMLFLLADALHINLGAQFPFHVAYEPSGYGTPLLIRFPGFTLVSWVIAEALVVGKIFRIRL</sequence>
<feature type="transmembrane region" description="Helical" evidence="1">
    <location>
        <begin position="117"/>
        <end position="137"/>
    </location>
</feature>